<protein>
    <submittedName>
        <fullName evidence="2">Uncharacterized protein</fullName>
    </submittedName>
</protein>
<evidence type="ECO:0000256" key="1">
    <source>
        <dbReference type="SAM" id="MobiDB-lite"/>
    </source>
</evidence>
<dbReference type="InParanoid" id="A0A7N8WN44"/>
<dbReference type="GO" id="GO:0005634">
    <property type="term" value="C:nucleus"/>
    <property type="evidence" value="ECO:0007669"/>
    <property type="project" value="TreeGrafter"/>
</dbReference>
<keyword evidence="3" id="KW-1185">Reference proteome</keyword>
<organism evidence="2 3">
    <name type="scientific">Mastacembelus armatus</name>
    <name type="common">zig-zag eel</name>
    <dbReference type="NCBI Taxonomy" id="205130"/>
    <lineage>
        <taxon>Eukaryota</taxon>
        <taxon>Metazoa</taxon>
        <taxon>Chordata</taxon>
        <taxon>Craniata</taxon>
        <taxon>Vertebrata</taxon>
        <taxon>Euteleostomi</taxon>
        <taxon>Actinopterygii</taxon>
        <taxon>Neopterygii</taxon>
        <taxon>Teleostei</taxon>
        <taxon>Neoteleostei</taxon>
        <taxon>Acanthomorphata</taxon>
        <taxon>Anabantaria</taxon>
        <taxon>Synbranchiformes</taxon>
        <taxon>Mastacembelidae</taxon>
        <taxon>Mastacembelus</taxon>
    </lineage>
</organism>
<dbReference type="GeneTree" id="ENSGT00940000154416"/>
<dbReference type="Proteomes" id="UP000261640">
    <property type="component" value="Unplaced"/>
</dbReference>
<dbReference type="PANTHER" id="PTHR46848:SF1">
    <property type="entry name" value="REGULATOR OF G-PROTEIN SIGNALING 3"/>
    <property type="match status" value="1"/>
</dbReference>
<reference evidence="2" key="1">
    <citation type="submission" date="2025-08" db="UniProtKB">
        <authorList>
            <consortium name="Ensembl"/>
        </authorList>
    </citation>
    <scope>IDENTIFICATION</scope>
</reference>
<dbReference type="AlphaFoldDB" id="A0A7N8WN44"/>
<evidence type="ECO:0000313" key="3">
    <source>
        <dbReference type="Proteomes" id="UP000261640"/>
    </source>
</evidence>
<dbReference type="Ensembl" id="ENSMAMT00000068101.1">
    <property type="protein sequence ID" value="ENSMAMP00000036804.1"/>
    <property type="gene ID" value="ENSMAMG00000026206.1"/>
</dbReference>
<accession>A0A7N8WN44</accession>
<dbReference type="PANTHER" id="PTHR46848">
    <property type="entry name" value="REGULATOR OF G-PROTEIN SIGNALING 3"/>
    <property type="match status" value="1"/>
</dbReference>
<sequence>DRNGTIGQNLHLDPQPELSQQPFTSCSPTLPPPPLSTSCSSAPPSNYGNYQNCTIVQSHLPCPAYGTYVSLAPKTLIFPIFVQPLDLCSPERTLLMSEEMVLHQANLLPAKVTVLIYSDLLLLTREDEAGRCNVLQSPLYLNTLQLREGTIVFSVTLILTCMCLDCGRRKPTQTQGQHADSTQKDPRSTWVQTLILTCRCLDCVEPNWKEHMGTQQLWRKLHK</sequence>
<proteinExistence type="predicted"/>
<feature type="region of interest" description="Disordered" evidence="1">
    <location>
        <begin position="1"/>
        <end position="41"/>
    </location>
</feature>
<reference evidence="2" key="2">
    <citation type="submission" date="2025-09" db="UniProtKB">
        <authorList>
            <consortium name="Ensembl"/>
        </authorList>
    </citation>
    <scope>IDENTIFICATION</scope>
</reference>
<dbReference type="GO" id="GO:0005886">
    <property type="term" value="C:plasma membrane"/>
    <property type="evidence" value="ECO:0007669"/>
    <property type="project" value="TreeGrafter"/>
</dbReference>
<name>A0A7N8WN44_9TELE</name>
<evidence type="ECO:0000313" key="2">
    <source>
        <dbReference type="Ensembl" id="ENSMAMP00000036804.1"/>
    </source>
</evidence>